<dbReference type="EMBL" id="JAHYIQ010000039">
    <property type="protein sequence ID" value="KAK1119041.1"/>
    <property type="molecule type" value="Genomic_DNA"/>
</dbReference>
<organism evidence="2 3">
    <name type="scientific">Melipona bicolor</name>
    <dbReference type="NCBI Taxonomy" id="60889"/>
    <lineage>
        <taxon>Eukaryota</taxon>
        <taxon>Metazoa</taxon>
        <taxon>Ecdysozoa</taxon>
        <taxon>Arthropoda</taxon>
        <taxon>Hexapoda</taxon>
        <taxon>Insecta</taxon>
        <taxon>Pterygota</taxon>
        <taxon>Neoptera</taxon>
        <taxon>Endopterygota</taxon>
        <taxon>Hymenoptera</taxon>
        <taxon>Apocrita</taxon>
        <taxon>Aculeata</taxon>
        <taxon>Apoidea</taxon>
        <taxon>Anthophila</taxon>
        <taxon>Apidae</taxon>
        <taxon>Melipona</taxon>
    </lineage>
</organism>
<feature type="region of interest" description="Disordered" evidence="1">
    <location>
        <begin position="20"/>
        <end position="90"/>
    </location>
</feature>
<feature type="compositionally biased region" description="Low complexity" evidence="1">
    <location>
        <begin position="150"/>
        <end position="163"/>
    </location>
</feature>
<feature type="compositionally biased region" description="Basic and acidic residues" evidence="1">
    <location>
        <begin position="20"/>
        <end position="39"/>
    </location>
</feature>
<proteinExistence type="predicted"/>
<name>A0AA40FHA4_9HYME</name>
<reference evidence="2" key="1">
    <citation type="submission" date="2021-10" db="EMBL/GenBank/DDBJ databases">
        <title>Melipona bicolor Genome sequencing and assembly.</title>
        <authorList>
            <person name="Araujo N.S."/>
            <person name="Arias M.C."/>
        </authorList>
    </citation>
    <scope>NUCLEOTIDE SEQUENCE</scope>
    <source>
        <strain evidence="2">USP_2M_L1-L4_2017</strain>
        <tissue evidence="2">Whole body</tissue>
    </source>
</reference>
<feature type="region of interest" description="Disordered" evidence="1">
    <location>
        <begin position="117"/>
        <end position="215"/>
    </location>
</feature>
<sequence length="215" mass="23694">MDAVELHMRVQLADIQRQYREKQKKELSKLIPKRDEKKSPGRPRKKSHSSSSDRGPIASPPTLEQTPSPQKSPSRSPEETTPPVTSTILAMPRCNVNLIKLDEQRSHIKLLDSIPSIPMPVAPIASPILPSSKSSQDDDEKSTGRLGYDTSSPAPTVASSSSASKKRKVGRPRKLMYTSGSVRHLTETIVAKKPKSKSSLVGYLLSSKNRHLQTK</sequence>
<protein>
    <submittedName>
        <fullName evidence="2">Uncharacterized protein</fullName>
    </submittedName>
</protein>
<gene>
    <name evidence="2" type="ORF">K0M31_013813</name>
</gene>
<evidence type="ECO:0000256" key="1">
    <source>
        <dbReference type="SAM" id="MobiDB-lite"/>
    </source>
</evidence>
<dbReference type="Proteomes" id="UP001177670">
    <property type="component" value="Unassembled WGS sequence"/>
</dbReference>
<keyword evidence="3" id="KW-1185">Reference proteome</keyword>
<feature type="compositionally biased region" description="Basic residues" evidence="1">
    <location>
        <begin position="164"/>
        <end position="174"/>
    </location>
</feature>
<comment type="caution">
    <text evidence="2">The sequence shown here is derived from an EMBL/GenBank/DDBJ whole genome shotgun (WGS) entry which is preliminary data.</text>
</comment>
<accession>A0AA40FHA4</accession>
<evidence type="ECO:0000313" key="2">
    <source>
        <dbReference type="EMBL" id="KAK1119041.1"/>
    </source>
</evidence>
<feature type="non-terminal residue" evidence="2">
    <location>
        <position position="215"/>
    </location>
</feature>
<feature type="compositionally biased region" description="Polar residues" evidence="1">
    <location>
        <begin position="62"/>
        <end position="71"/>
    </location>
</feature>
<dbReference type="AlphaFoldDB" id="A0AA40FHA4"/>
<feature type="compositionally biased region" description="Low complexity" evidence="1">
    <location>
        <begin position="72"/>
        <end position="87"/>
    </location>
</feature>
<evidence type="ECO:0000313" key="3">
    <source>
        <dbReference type="Proteomes" id="UP001177670"/>
    </source>
</evidence>